<organism evidence="2 3">
    <name type="scientific">Chrysochromulina tobinii</name>
    <dbReference type="NCBI Taxonomy" id="1460289"/>
    <lineage>
        <taxon>Eukaryota</taxon>
        <taxon>Haptista</taxon>
        <taxon>Haptophyta</taxon>
        <taxon>Prymnesiophyceae</taxon>
        <taxon>Prymnesiales</taxon>
        <taxon>Chrysochromulinaceae</taxon>
        <taxon>Chrysochromulina</taxon>
    </lineage>
</organism>
<evidence type="ECO:0000313" key="3">
    <source>
        <dbReference type="Proteomes" id="UP000037460"/>
    </source>
</evidence>
<sequence length="323" mass="35078">ECAQFNSASRSPCISLSVYVEVSAGPFTRPPLPVNLGPSMAEGGVFTWWDPRHPPFLISLEPETHRCFDGGASVHDVRHAGHELITVSNRAFVGVNGSNFAPLPNLMCMFKRQGESAREAYEHTVPADFFHAHYIRCPIPEMELGDDGSGLFSGRVSMMFTVSNDGETYRYTNRSFYFEGGCTGTLSRMLAGPTLTALSVLLVLGLPVLVILIAVGLGGCVYSCGGPLRGEKKVGELLISACELASPCISLGVKTIQPYPGHDMVDVRAVWGAGAPEVLPQVRRSYLPATPIKVLAWIFSELSTELRGRERDTDMVKISRPTM</sequence>
<dbReference type="EMBL" id="JWZX01000332">
    <property type="protein sequence ID" value="KOO53207.1"/>
    <property type="molecule type" value="Genomic_DNA"/>
</dbReference>
<keyword evidence="1" id="KW-0812">Transmembrane</keyword>
<feature type="transmembrane region" description="Helical" evidence="1">
    <location>
        <begin position="197"/>
        <end position="222"/>
    </location>
</feature>
<accession>A0A0M0LQN5</accession>
<feature type="non-terminal residue" evidence="2">
    <location>
        <position position="1"/>
    </location>
</feature>
<name>A0A0M0LQN5_9EUKA</name>
<evidence type="ECO:0000313" key="2">
    <source>
        <dbReference type="EMBL" id="KOO53207.1"/>
    </source>
</evidence>
<keyword evidence="1" id="KW-1133">Transmembrane helix</keyword>
<dbReference type="AlphaFoldDB" id="A0A0M0LQN5"/>
<comment type="caution">
    <text evidence="2">The sequence shown here is derived from an EMBL/GenBank/DDBJ whole genome shotgun (WGS) entry which is preliminary data.</text>
</comment>
<protein>
    <submittedName>
        <fullName evidence="2">Uncharacterized protein</fullName>
    </submittedName>
</protein>
<dbReference type="Proteomes" id="UP000037460">
    <property type="component" value="Unassembled WGS sequence"/>
</dbReference>
<gene>
    <name evidence="2" type="ORF">Ctob_014753</name>
</gene>
<proteinExistence type="predicted"/>
<keyword evidence="1" id="KW-0472">Membrane</keyword>
<evidence type="ECO:0000256" key="1">
    <source>
        <dbReference type="SAM" id="Phobius"/>
    </source>
</evidence>
<keyword evidence="3" id="KW-1185">Reference proteome</keyword>
<reference evidence="3" key="1">
    <citation type="journal article" date="2015" name="PLoS Genet.">
        <title>Genome Sequence and Transcriptome Analyses of Chrysochromulina tobin: Metabolic Tools for Enhanced Algal Fitness in the Prominent Order Prymnesiales (Haptophyceae).</title>
        <authorList>
            <person name="Hovde B.T."/>
            <person name="Deodato C.R."/>
            <person name="Hunsperger H.M."/>
            <person name="Ryken S.A."/>
            <person name="Yost W."/>
            <person name="Jha R.K."/>
            <person name="Patterson J."/>
            <person name="Monnat R.J. Jr."/>
            <person name="Barlow S.B."/>
            <person name="Starkenburg S.R."/>
            <person name="Cattolico R.A."/>
        </authorList>
    </citation>
    <scope>NUCLEOTIDE SEQUENCE</scope>
    <source>
        <strain evidence="3">CCMP291</strain>
    </source>
</reference>